<gene>
    <name evidence="1" type="ordered locus">Desru_0153</name>
</gene>
<proteinExistence type="predicted"/>
<accession>F6DMP4</accession>
<dbReference type="STRING" id="696281.Desru_0153"/>
<dbReference type="OrthoDB" id="1785142at2"/>
<sequence>MPNGTLPLDCVLVKLPIVLADVPGSISVDNVTCLEEVARKVDHIDVVVRDLEADPHFTTEVGCNSPKATIHFGEPQCGPSFIRSITIHGEIHKQIYYVNKDDDVRHMAEDIPFTKNIVLNPPLPVSNPGNVDIDFRNVDVNVDFELPRASRIQQVATISFVLKITEDQQVFIRVCPSPDQICGTELVADPSLENWLGDNTPVAWSASNVVRSDTAHTGTYSAQLGDNRQESANLSQTINATFARAGLNYRMCFWARSVAPEAQIGTQANQFTLTAELVFFDANGNRLAGSTVTRTGTELSNGWQQICAQNVTAPEGTALALVSFLFEPNNVQPPNGSAVLIDDVSVMCMS</sequence>
<organism evidence="1 2">
    <name type="scientific">Desulforamulus ruminis (strain ATCC 23193 / DSM 2154 / NCIMB 8452 / DL)</name>
    <name type="common">Desulfotomaculum ruminis</name>
    <dbReference type="NCBI Taxonomy" id="696281"/>
    <lineage>
        <taxon>Bacteria</taxon>
        <taxon>Bacillati</taxon>
        <taxon>Bacillota</taxon>
        <taxon>Clostridia</taxon>
        <taxon>Eubacteriales</taxon>
        <taxon>Peptococcaceae</taxon>
        <taxon>Desulforamulus</taxon>
    </lineage>
</organism>
<dbReference type="AlphaFoldDB" id="F6DMP4"/>
<dbReference type="Proteomes" id="UP000009234">
    <property type="component" value="Chromosome"/>
</dbReference>
<dbReference type="KEGG" id="dru:Desru_0153"/>
<dbReference type="eggNOG" id="COG1388">
    <property type="taxonomic scope" value="Bacteria"/>
</dbReference>
<dbReference type="EMBL" id="CP002780">
    <property type="protein sequence ID" value="AEG58452.1"/>
    <property type="molecule type" value="Genomic_DNA"/>
</dbReference>
<dbReference type="RefSeq" id="WP_013840234.1">
    <property type="nucleotide sequence ID" value="NC_015589.1"/>
</dbReference>
<keyword evidence="2" id="KW-1185">Reference proteome</keyword>
<reference evidence="2" key="1">
    <citation type="submission" date="2011-05" db="EMBL/GenBank/DDBJ databases">
        <title>Complete sequence of Desulfotomaculum ruminis DSM 2154.</title>
        <authorList>
            <person name="Lucas S."/>
            <person name="Copeland A."/>
            <person name="Lapidus A."/>
            <person name="Cheng J.-F."/>
            <person name="Goodwin L."/>
            <person name="Pitluck S."/>
            <person name="Lu M."/>
            <person name="Detter J.C."/>
            <person name="Han C."/>
            <person name="Tapia R."/>
            <person name="Land M."/>
            <person name="Hauser L."/>
            <person name="Kyrpides N."/>
            <person name="Ivanova N."/>
            <person name="Mikhailova N."/>
            <person name="Pagani I."/>
            <person name="Stams A.J.M."/>
            <person name="Plugge C.M."/>
            <person name="Muyzer G."/>
            <person name="Kuever J."/>
            <person name="Parshina S.N."/>
            <person name="Ivanova A.E."/>
            <person name="Nazina T.N."/>
            <person name="Brambilla E."/>
            <person name="Spring S."/>
            <person name="Klenk H.-P."/>
            <person name="Woyke T."/>
        </authorList>
    </citation>
    <scope>NUCLEOTIDE SEQUENCE [LARGE SCALE GENOMIC DNA]</scope>
    <source>
        <strain evidence="2">ATCC 23193 / DSM 2154 / NCIB 8452 / DL</strain>
    </source>
</reference>
<name>F6DMP4_DESRL</name>
<evidence type="ECO:0000313" key="1">
    <source>
        <dbReference type="EMBL" id="AEG58452.1"/>
    </source>
</evidence>
<dbReference type="HOGENOM" id="CLU_743413_0_0_9"/>
<dbReference type="Gene3D" id="2.60.120.260">
    <property type="entry name" value="Galactose-binding domain-like"/>
    <property type="match status" value="1"/>
</dbReference>
<reference evidence="1 2" key="2">
    <citation type="journal article" date="2012" name="Stand. Genomic Sci.">
        <title>Complete genome sequence of the sulfate-reducing firmicute Desulfotomaculum ruminis type strain (DL(T)).</title>
        <authorList>
            <person name="Spring S."/>
            <person name="Visser M."/>
            <person name="Lu M."/>
            <person name="Copeland A."/>
            <person name="Lapidus A."/>
            <person name="Lucas S."/>
            <person name="Cheng J.F."/>
            <person name="Han C."/>
            <person name="Tapia R."/>
            <person name="Goodwin L.A."/>
            <person name="Pitluck S."/>
            <person name="Ivanova N."/>
            <person name="Land M."/>
            <person name="Hauser L."/>
            <person name="Larimer F."/>
            <person name="Rohde M."/>
            <person name="Goker M."/>
            <person name="Detter J.C."/>
            <person name="Kyrpides N.C."/>
            <person name="Woyke T."/>
            <person name="Schaap P.J."/>
            <person name="Plugge C.M."/>
            <person name="Muyzer G."/>
            <person name="Kuever J."/>
            <person name="Pereira I.A."/>
            <person name="Parshina S.N."/>
            <person name="Bernier-Latmani R."/>
            <person name="Stams A.J."/>
            <person name="Klenk H.P."/>
        </authorList>
    </citation>
    <scope>NUCLEOTIDE SEQUENCE [LARGE SCALE GENOMIC DNA]</scope>
    <source>
        <strain evidence="2">ATCC 23193 / DSM 2154 / NCIB 8452 / DL</strain>
    </source>
</reference>
<protein>
    <submittedName>
        <fullName evidence="1">Uncharacterized protein</fullName>
    </submittedName>
</protein>
<evidence type="ECO:0000313" key="2">
    <source>
        <dbReference type="Proteomes" id="UP000009234"/>
    </source>
</evidence>